<reference evidence="2 3" key="1">
    <citation type="submission" date="2016-01" db="EMBL/GenBank/DDBJ databases">
        <title>Biosynthesis of antibiotic leucinostatins and their inhibition on Phytophthora in bio-control Purpureocillium lilacinum.</title>
        <authorList>
            <person name="Wang G."/>
            <person name="Liu Z."/>
            <person name="Lin R."/>
            <person name="Li E."/>
            <person name="Mao Z."/>
            <person name="Ling J."/>
            <person name="Yin W."/>
            <person name="Xie B."/>
        </authorList>
    </citation>
    <scope>NUCLEOTIDE SEQUENCE [LARGE SCALE GENOMIC DNA]</scope>
    <source>
        <strain evidence="2">PLBJ-1</strain>
        <strain evidence="1">PLFJ-1</strain>
    </source>
</reference>
<name>A0A179GSG0_PURLI</name>
<dbReference type="Proteomes" id="UP000078240">
    <property type="component" value="Unassembled WGS sequence"/>
</dbReference>
<dbReference type="AlphaFoldDB" id="A0A179GSG0"/>
<gene>
    <name evidence="2" type="ORF">VFPBJ_06287</name>
    <name evidence="1" type="ORF">VFPFJ_10711</name>
</gene>
<dbReference type="EMBL" id="LSBH01000004">
    <property type="protein sequence ID" value="OAQ80702.1"/>
    <property type="molecule type" value="Genomic_DNA"/>
</dbReference>
<proteinExistence type="predicted"/>
<evidence type="ECO:0000313" key="3">
    <source>
        <dbReference type="Proteomes" id="UP000078240"/>
    </source>
</evidence>
<accession>A0A179GSG0</accession>
<dbReference type="Proteomes" id="UP000078340">
    <property type="component" value="Unassembled WGS sequence"/>
</dbReference>
<sequence length="69" mass="7170">MGSSALLSVSTGPKGCWYGSTAGALQYDIKHRATTGVDESLHLAAGPERSKIGRRAATLFCACSAARRT</sequence>
<comment type="caution">
    <text evidence="2">The sequence shown here is derived from an EMBL/GenBank/DDBJ whole genome shotgun (WGS) entry which is preliminary data.</text>
</comment>
<organism evidence="2 3">
    <name type="scientific">Purpureocillium lilacinum</name>
    <name type="common">Paecilomyces lilacinus</name>
    <dbReference type="NCBI Taxonomy" id="33203"/>
    <lineage>
        <taxon>Eukaryota</taxon>
        <taxon>Fungi</taxon>
        <taxon>Dikarya</taxon>
        <taxon>Ascomycota</taxon>
        <taxon>Pezizomycotina</taxon>
        <taxon>Sordariomycetes</taxon>
        <taxon>Hypocreomycetidae</taxon>
        <taxon>Hypocreales</taxon>
        <taxon>Ophiocordycipitaceae</taxon>
        <taxon>Purpureocillium</taxon>
    </lineage>
</organism>
<dbReference type="EMBL" id="LSBI01000015">
    <property type="protein sequence ID" value="OAQ75947.1"/>
    <property type="molecule type" value="Genomic_DNA"/>
</dbReference>
<protein>
    <submittedName>
        <fullName evidence="2">Uncharacterized protein</fullName>
    </submittedName>
</protein>
<evidence type="ECO:0000313" key="1">
    <source>
        <dbReference type="EMBL" id="OAQ75947.1"/>
    </source>
</evidence>
<evidence type="ECO:0000313" key="2">
    <source>
        <dbReference type="EMBL" id="OAQ80702.1"/>
    </source>
</evidence>